<evidence type="ECO:0000259" key="1">
    <source>
        <dbReference type="PROSITE" id="PS50965"/>
    </source>
</evidence>
<dbReference type="Proteomes" id="UP000230750">
    <property type="component" value="Unassembled WGS sequence"/>
</dbReference>
<comment type="caution">
    <text evidence="2">The sequence shown here is derived from an EMBL/GenBank/DDBJ whole genome shotgun (WGS) entry which is preliminary data.</text>
</comment>
<dbReference type="InterPro" id="IPR011335">
    <property type="entry name" value="Restrct_endonuc-II-like"/>
</dbReference>
<organism evidence="2 3">
    <name type="scientific">Stichopus japonicus</name>
    <name type="common">Sea cucumber</name>
    <dbReference type="NCBI Taxonomy" id="307972"/>
    <lineage>
        <taxon>Eukaryota</taxon>
        <taxon>Metazoa</taxon>
        <taxon>Echinodermata</taxon>
        <taxon>Eleutherozoa</taxon>
        <taxon>Echinozoa</taxon>
        <taxon>Holothuroidea</taxon>
        <taxon>Aspidochirotacea</taxon>
        <taxon>Aspidochirotida</taxon>
        <taxon>Stichopodidae</taxon>
        <taxon>Apostichopus</taxon>
    </lineage>
</organism>
<dbReference type="PANTHER" id="PTHR35287">
    <property type="entry name" value="SI:ZFOS-911D5.4"/>
    <property type="match status" value="1"/>
</dbReference>
<dbReference type="InterPro" id="IPR011528">
    <property type="entry name" value="NERD"/>
</dbReference>
<evidence type="ECO:0000313" key="2">
    <source>
        <dbReference type="EMBL" id="PIK51869.1"/>
    </source>
</evidence>
<dbReference type="PROSITE" id="PS50965">
    <property type="entry name" value="NERD"/>
    <property type="match status" value="1"/>
</dbReference>
<dbReference type="GO" id="GO:0003676">
    <property type="term" value="F:nucleic acid binding"/>
    <property type="evidence" value="ECO:0007669"/>
    <property type="project" value="InterPro"/>
</dbReference>
<dbReference type="Gene3D" id="3.40.1350.10">
    <property type="match status" value="1"/>
</dbReference>
<dbReference type="PANTHER" id="PTHR35287:SF1">
    <property type="entry name" value="SI:ZFOS-911D5.4"/>
    <property type="match status" value="1"/>
</dbReference>
<dbReference type="InterPro" id="IPR011856">
    <property type="entry name" value="tRNA_endonuc-like_dom_sf"/>
</dbReference>
<name>A0A2G8KV48_STIJA</name>
<keyword evidence="3" id="KW-1185">Reference proteome</keyword>
<protein>
    <recommendedName>
        <fullName evidence="1">NERD domain-containing protein</fullName>
    </recommendedName>
</protein>
<sequence length="257" mass="28940">MFELRNRLAHAKEATCPGSYSDDEQTKAGRDAERELVNCLREQGIPSNHIFCGLRVPDAFQTRKYEIDVVILTEVGVYTIEVKNWVGEVVPSNDGKMWIQRKQDMRNDKAKSPTKVVFANHLTKLDNSLAASKEIVSPEDYLKFVESFRWGVASKLFNSFVPGLLTGQLSYSAIEVTRQVLNKIGTWDVLHLNGGRQLMGCAHFTPNREETSIVSFAHQRNATWGTLWAVIGYTPSVFVKLYQRGGESWLGHSTCAL</sequence>
<proteinExistence type="predicted"/>
<dbReference type="EMBL" id="MRZV01000353">
    <property type="protein sequence ID" value="PIK51869.1"/>
    <property type="molecule type" value="Genomic_DNA"/>
</dbReference>
<accession>A0A2G8KV48</accession>
<feature type="domain" description="NERD" evidence="1">
    <location>
        <begin position="28"/>
        <end position="142"/>
    </location>
</feature>
<dbReference type="SUPFAM" id="SSF52980">
    <property type="entry name" value="Restriction endonuclease-like"/>
    <property type="match status" value="1"/>
</dbReference>
<gene>
    <name evidence="2" type="ORF">BSL78_11246</name>
</gene>
<dbReference type="GO" id="GO:0006281">
    <property type="term" value="P:DNA repair"/>
    <property type="evidence" value="ECO:0007669"/>
    <property type="project" value="UniProtKB-ARBA"/>
</dbReference>
<reference evidence="2 3" key="1">
    <citation type="journal article" date="2017" name="PLoS Biol.">
        <title>The sea cucumber genome provides insights into morphological evolution and visceral regeneration.</title>
        <authorList>
            <person name="Zhang X."/>
            <person name="Sun L."/>
            <person name="Yuan J."/>
            <person name="Sun Y."/>
            <person name="Gao Y."/>
            <person name="Zhang L."/>
            <person name="Li S."/>
            <person name="Dai H."/>
            <person name="Hamel J.F."/>
            <person name="Liu C."/>
            <person name="Yu Y."/>
            <person name="Liu S."/>
            <person name="Lin W."/>
            <person name="Guo K."/>
            <person name="Jin S."/>
            <person name="Xu P."/>
            <person name="Storey K.B."/>
            <person name="Huan P."/>
            <person name="Zhang T."/>
            <person name="Zhou Y."/>
            <person name="Zhang J."/>
            <person name="Lin C."/>
            <person name="Li X."/>
            <person name="Xing L."/>
            <person name="Huo D."/>
            <person name="Sun M."/>
            <person name="Wang L."/>
            <person name="Mercier A."/>
            <person name="Li F."/>
            <person name="Yang H."/>
            <person name="Xiang J."/>
        </authorList>
    </citation>
    <scope>NUCLEOTIDE SEQUENCE [LARGE SCALE GENOMIC DNA]</scope>
    <source>
        <strain evidence="2">Shaxun</strain>
        <tissue evidence="2">Muscle</tissue>
    </source>
</reference>
<evidence type="ECO:0000313" key="3">
    <source>
        <dbReference type="Proteomes" id="UP000230750"/>
    </source>
</evidence>
<dbReference type="Pfam" id="PF08378">
    <property type="entry name" value="NERD"/>
    <property type="match status" value="1"/>
</dbReference>
<dbReference type="AlphaFoldDB" id="A0A2G8KV48"/>
<dbReference type="OrthoDB" id="1874403at2759"/>